<protein>
    <submittedName>
        <fullName evidence="1">Integrase</fullName>
    </submittedName>
</protein>
<name>A0A6N8GQ63_9MICC</name>
<sequence>MLKCSRRPYYRWPADPVTGAELAVAYRADTPFGAHHDDPEFGYRFLVDGAKDVGEVMCERSAWRICRGDR</sequence>
<proteinExistence type="predicted"/>
<organism evidence="1 2">
    <name type="scientific">Kocuria sediminis</name>
    <dbReference type="NCBI Taxonomy" id="1038857"/>
    <lineage>
        <taxon>Bacteria</taxon>
        <taxon>Bacillati</taxon>
        <taxon>Actinomycetota</taxon>
        <taxon>Actinomycetes</taxon>
        <taxon>Micrococcales</taxon>
        <taxon>Micrococcaceae</taxon>
        <taxon>Kocuria</taxon>
    </lineage>
</organism>
<evidence type="ECO:0000313" key="1">
    <source>
        <dbReference type="EMBL" id="MUN65028.1"/>
    </source>
</evidence>
<dbReference type="RefSeq" id="WP_156270881.1">
    <property type="nucleotide sequence ID" value="NZ_WOGU01000058.1"/>
</dbReference>
<comment type="caution">
    <text evidence="1">The sequence shown here is derived from an EMBL/GenBank/DDBJ whole genome shotgun (WGS) entry which is preliminary data.</text>
</comment>
<dbReference type="AlphaFoldDB" id="A0A6N8GQ63"/>
<dbReference type="Proteomes" id="UP000436989">
    <property type="component" value="Unassembled WGS sequence"/>
</dbReference>
<evidence type="ECO:0000313" key="2">
    <source>
        <dbReference type="Proteomes" id="UP000436989"/>
    </source>
</evidence>
<reference evidence="1 2" key="1">
    <citation type="submission" date="2019-12" db="EMBL/GenBank/DDBJ databases">
        <authorList>
            <person name="Shi Y."/>
        </authorList>
    </citation>
    <scope>NUCLEOTIDE SEQUENCE [LARGE SCALE GENOMIC DNA]</scope>
    <source>
        <strain evidence="1 2">JCM 17929</strain>
    </source>
</reference>
<dbReference type="EMBL" id="WOGU01000058">
    <property type="protein sequence ID" value="MUN65028.1"/>
    <property type="molecule type" value="Genomic_DNA"/>
</dbReference>
<keyword evidence="2" id="KW-1185">Reference proteome</keyword>
<accession>A0A6N8GQ63</accession>
<gene>
    <name evidence="1" type="ORF">GMA12_18165</name>
</gene>